<dbReference type="PANTHER" id="PTHR43462">
    <property type="entry name" value="ALANYL-TRNA EDITING PROTEIN"/>
    <property type="match status" value="1"/>
</dbReference>
<dbReference type="InterPro" id="IPR009000">
    <property type="entry name" value="Transl_B-barrel_sf"/>
</dbReference>
<protein>
    <submittedName>
        <fullName evidence="5">Serine-tRNA(Ala) deacylase AlaX</fullName>
    </submittedName>
</protein>
<evidence type="ECO:0000313" key="6">
    <source>
        <dbReference type="Proteomes" id="UP000809137"/>
    </source>
</evidence>
<keyword evidence="3" id="KW-0862">Zinc</keyword>
<proteinExistence type="predicted"/>
<dbReference type="Gene3D" id="3.30.980.10">
    <property type="entry name" value="Threonyl-trna Synthetase, Chain A, domain 2"/>
    <property type="match status" value="1"/>
</dbReference>
<dbReference type="PANTHER" id="PTHR43462:SF2">
    <property type="entry name" value="THREONYL AND ALANYL TRNA SYNTHETASE SECOND ADDITIONAL DOMAIN-CONTAINING PROTEIN"/>
    <property type="match status" value="1"/>
</dbReference>
<dbReference type="Proteomes" id="UP000809137">
    <property type="component" value="Unassembled WGS sequence"/>
</dbReference>
<organism evidence="5 6">
    <name type="scientific">Pantoea eucrina</name>
    <dbReference type="NCBI Taxonomy" id="472693"/>
    <lineage>
        <taxon>Bacteria</taxon>
        <taxon>Pseudomonadati</taxon>
        <taxon>Pseudomonadota</taxon>
        <taxon>Gammaproteobacteria</taxon>
        <taxon>Enterobacterales</taxon>
        <taxon>Erwiniaceae</taxon>
        <taxon>Pantoea</taxon>
    </lineage>
</organism>
<dbReference type="EMBL" id="JAFCXS010000005">
    <property type="protein sequence ID" value="MBM0747472.1"/>
    <property type="molecule type" value="Genomic_DNA"/>
</dbReference>
<accession>A0ABS1Z4Z2</accession>
<evidence type="ECO:0000313" key="5">
    <source>
        <dbReference type="EMBL" id="MBM0747472.1"/>
    </source>
</evidence>
<evidence type="ECO:0000256" key="1">
    <source>
        <dbReference type="ARBA" id="ARBA00001947"/>
    </source>
</evidence>
<evidence type="ECO:0000259" key="4">
    <source>
        <dbReference type="Pfam" id="PF07973"/>
    </source>
</evidence>
<dbReference type="InterPro" id="IPR051335">
    <property type="entry name" value="Alanyl-tRNA_Editing_Enzymes"/>
</dbReference>
<dbReference type="RefSeq" id="WP_040113851.1">
    <property type="nucleotide sequence ID" value="NZ_CP083450.1"/>
</dbReference>
<gene>
    <name evidence="5" type="ORF">JJB79_08595</name>
</gene>
<dbReference type="Gene3D" id="2.40.30.130">
    <property type="match status" value="1"/>
</dbReference>
<dbReference type="SUPFAM" id="SSF50447">
    <property type="entry name" value="Translation proteins"/>
    <property type="match status" value="1"/>
</dbReference>
<reference evidence="5 6" key="1">
    <citation type="submission" date="2021-01" db="EMBL/GenBank/DDBJ databases">
        <title>Complete genome sequence of Pantoea eucrina OB49, a heavy metal tolerant bacterium with PGPR potential isolated from wheat in Algeria.</title>
        <authorList>
            <person name="Lekired A."/>
            <person name="Ouzari I.H."/>
        </authorList>
    </citation>
    <scope>NUCLEOTIDE SEQUENCE [LARGE SCALE GENOMIC DNA]</scope>
    <source>
        <strain evidence="5 6">OB49</strain>
    </source>
</reference>
<name>A0ABS1Z4Z2_9GAMM</name>
<dbReference type="InterPro" id="IPR012947">
    <property type="entry name" value="tRNA_SAD"/>
</dbReference>
<dbReference type="InterPro" id="IPR018163">
    <property type="entry name" value="Thr/Ala-tRNA-synth_IIc_edit"/>
</dbReference>
<sequence length="210" mass="22978">MTLKRYFTSDQLTLTTRVLRCEPQDDGRFRLILSETLFHPQGGGQPSDRGTLAGAAMLQALQEGDDVAHYTDRPVEPGEVELVVDGELRELHSRYHSAGHLIAYAGESFGWRGYKANHRPGEGRIVFTALDQTQPVTAEALMQRAAALVAGNYPRVLGEEAGKRMVSWGELTPYACGGTHVLSTGEIGDIVIGKVKEKKGELTVQYSLSH</sequence>
<keyword evidence="6" id="KW-1185">Reference proteome</keyword>
<dbReference type="SUPFAM" id="SSF55186">
    <property type="entry name" value="ThrRS/AlaRS common domain"/>
    <property type="match status" value="1"/>
</dbReference>
<keyword evidence="2" id="KW-0479">Metal-binding</keyword>
<comment type="caution">
    <text evidence="5">The sequence shown here is derived from an EMBL/GenBank/DDBJ whole genome shotgun (WGS) entry which is preliminary data.</text>
</comment>
<dbReference type="Pfam" id="PF07973">
    <property type="entry name" value="tRNA_SAD"/>
    <property type="match status" value="1"/>
</dbReference>
<comment type="cofactor">
    <cofactor evidence="1">
        <name>Zn(2+)</name>
        <dbReference type="ChEBI" id="CHEBI:29105"/>
    </cofactor>
</comment>
<feature type="domain" description="Threonyl/alanyl tRNA synthetase SAD" evidence="4">
    <location>
        <begin position="164"/>
        <end position="200"/>
    </location>
</feature>
<evidence type="ECO:0000256" key="2">
    <source>
        <dbReference type="ARBA" id="ARBA00022723"/>
    </source>
</evidence>
<evidence type="ECO:0000256" key="3">
    <source>
        <dbReference type="ARBA" id="ARBA00022833"/>
    </source>
</evidence>
<dbReference type="GeneID" id="84693100"/>